<dbReference type="PROSITE" id="PS51698">
    <property type="entry name" value="U_BOX"/>
    <property type="match status" value="1"/>
</dbReference>
<evidence type="ECO:0000259" key="14">
    <source>
        <dbReference type="PROSITE" id="PS51044"/>
    </source>
</evidence>
<evidence type="ECO:0000256" key="8">
    <source>
        <dbReference type="ARBA" id="ARBA00022786"/>
    </source>
</evidence>
<evidence type="ECO:0000256" key="13">
    <source>
        <dbReference type="PROSITE-ProRule" id="PRU00452"/>
    </source>
</evidence>
<dbReference type="GO" id="GO:0005634">
    <property type="term" value="C:nucleus"/>
    <property type="evidence" value="ECO:0007669"/>
    <property type="project" value="UniProtKB-SubCell"/>
</dbReference>
<evidence type="ECO:0000256" key="5">
    <source>
        <dbReference type="ARBA" id="ARBA00022679"/>
    </source>
</evidence>
<evidence type="ECO:0000256" key="7">
    <source>
        <dbReference type="ARBA" id="ARBA00022771"/>
    </source>
</evidence>
<dbReference type="GO" id="GO:0008270">
    <property type="term" value="F:zinc ion binding"/>
    <property type="evidence" value="ECO:0007669"/>
    <property type="project" value="UniProtKB-KW"/>
</dbReference>
<dbReference type="GO" id="GO:0016925">
    <property type="term" value="P:protein sumoylation"/>
    <property type="evidence" value="ECO:0007669"/>
    <property type="project" value="UniProtKB-UniPathway"/>
</dbReference>
<reference evidence="16" key="1">
    <citation type="submission" date="2014-05" db="EMBL/GenBank/DDBJ databases">
        <authorList>
            <person name="Chronopoulou M."/>
        </authorList>
    </citation>
    <scope>NUCLEOTIDE SEQUENCE</scope>
    <source>
        <tissue evidence="16">Whole organism</tissue>
    </source>
</reference>
<dbReference type="PROSITE" id="PS51044">
    <property type="entry name" value="ZF_SP_RING"/>
    <property type="match status" value="1"/>
</dbReference>
<dbReference type="PANTHER" id="PTHR21330">
    <property type="entry name" value="E3 SUMO-PROTEIN LIGASE NSE2"/>
    <property type="match status" value="1"/>
</dbReference>
<dbReference type="CDD" id="cd16651">
    <property type="entry name" value="SPL-RING_NSE2"/>
    <property type="match status" value="1"/>
</dbReference>
<feature type="domain" description="SP-RING-type" evidence="14">
    <location>
        <begin position="137"/>
        <end position="221"/>
    </location>
</feature>
<dbReference type="OrthoDB" id="6352489at2759"/>
<evidence type="ECO:0000256" key="4">
    <source>
        <dbReference type="ARBA" id="ARBA00020923"/>
    </source>
</evidence>
<keyword evidence="7 13" id="KW-0863">Zinc-finger</keyword>
<evidence type="ECO:0000256" key="12">
    <source>
        <dbReference type="ARBA" id="ARBA00032533"/>
    </source>
</evidence>
<keyword evidence="10" id="KW-0539">Nucleus</keyword>
<comment type="pathway">
    <text evidence="2">Protein modification; protein sumoylation.</text>
</comment>
<evidence type="ECO:0000256" key="6">
    <source>
        <dbReference type="ARBA" id="ARBA00022723"/>
    </source>
</evidence>
<keyword evidence="8" id="KW-0833">Ubl conjugation pathway</keyword>
<feature type="non-terminal residue" evidence="16">
    <location>
        <position position="1"/>
    </location>
</feature>
<dbReference type="InterPro" id="IPR013083">
    <property type="entry name" value="Znf_RING/FYVE/PHD"/>
</dbReference>
<evidence type="ECO:0000256" key="1">
    <source>
        <dbReference type="ARBA" id="ARBA00004123"/>
    </source>
</evidence>
<dbReference type="InterPro" id="IPR004181">
    <property type="entry name" value="Znf_MIZ"/>
</dbReference>
<dbReference type="GO" id="GO:0061665">
    <property type="term" value="F:SUMO ligase activity"/>
    <property type="evidence" value="ECO:0007669"/>
    <property type="project" value="TreeGrafter"/>
</dbReference>
<dbReference type="Pfam" id="PF11789">
    <property type="entry name" value="zf-Nse"/>
    <property type="match status" value="1"/>
</dbReference>
<dbReference type="PANTHER" id="PTHR21330:SF1">
    <property type="entry name" value="E3 SUMO-PROTEIN LIGASE NSE2"/>
    <property type="match status" value="1"/>
</dbReference>
<keyword evidence="16" id="KW-0436">Ligase</keyword>
<dbReference type="GO" id="GO:0016874">
    <property type="term" value="F:ligase activity"/>
    <property type="evidence" value="ECO:0007669"/>
    <property type="project" value="UniProtKB-KW"/>
</dbReference>
<dbReference type="SUPFAM" id="SSF57850">
    <property type="entry name" value="RING/U-box"/>
    <property type="match status" value="1"/>
</dbReference>
<name>A0A0K2T077_LEPSM</name>
<evidence type="ECO:0000256" key="10">
    <source>
        <dbReference type="ARBA" id="ARBA00023242"/>
    </source>
</evidence>
<accession>A0A0K2T077</accession>
<proteinExistence type="inferred from homology"/>
<dbReference type="InterPro" id="IPR026846">
    <property type="entry name" value="Nse2(Mms21)"/>
</dbReference>
<dbReference type="SMART" id="SM00504">
    <property type="entry name" value="Ubox"/>
    <property type="match status" value="1"/>
</dbReference>
<comment type="subcellular location">
    <subcellularLocation>
        <location evidence="1">Nucleus</location>
    </subcellularLocation>
</comment>
<dbReference type="GO" id="GO:0000724">
    <property type="term" value="P:double-strand break repair via homologous recombination"/>
    <property type="evidence" value="ECO:0007669"/>
    <property type="project" value="InterPro"/>
</dbReference>
<dbReference type="GO" id="GO:0030915">
    <property type="term" value="C:Smc5-Smc6 complex"/>
    <property type="evidence" value="ECO:0007669"/>
    <property type="project" value="InterPro"/>
</dbReference>
<protein>
    <recommendedName>
        <fullName evidence="4">E3 SUMO-protein ligase NSE2</fullName>
    </recommendedName>
    <alternativeName>
        <fullName evidence="11">E3 SUMO-protein transferase NSE2</fullName>
    </alternativeName>
    <alternativeName>
        <fullName evidence="12">Non-structural maintenance of chromosomes element 2 homolog</fullName>
    </alternativeName>
</protein>
<sequence length="221" mass="25787">HNLSTIFKSMKTNFSTHRQFFKLNAMDPQQKKHYQTGMDLLLQSARTIYQEQSEELRPIVMDALREFKSLTAEYLKSTQEFQLKNRALNESQFESHDESLSPEERYAAKYKDLQVTYNDDYFSKDPRYKEIEKMMENDSDILVTKSSQSLIDPITKATIVSPVKNPHCGHVYDRQSVTSWVNTSKKPLKCPIASCPNKKPIQLKDLEEDKALKKRILAMKK</sequence>
<dbReference type="GO" id="GO:0004842">
    <property type="term" value="F:ubiquitin-protein transferase activity"/>
    <property type="evidence" value="ECO:0007669"/>
    <property type="project" value="InterPro"/>
</dbReference>
<evidence type="ECO:0000256" key="9">
    <source>
        <dbReference type="ARBA" id="ARBA00022833"/>
    </source>
</evidence>
<keyword evidence="5" id="KW-0808">Transferase</keyword>
<evidence type="ECO:0000313" key="16">
    <source>
        <dbReference type="EMBL" id="CDW19434.1"/>
    </source>
</evidence>
<dbReference type="UniPathway" id="UPA00886"/>
<comment type="similarity">
    <text evidence="3">Belongs to the NSE2 family.</text>
</comment>
<feature type="domain" description="U-box" evidence="15">
    <location>
        <begin position="145"/>
        <end position="221"/>
    </location>
</feature>
<dbReference type="GO" id="GO:0016567">
    <property type="term" value="P:protein ubiquitination"/>
    <property type="evidence" value="ECO:0007669"/>
    <property type="project" value="InterPro"/>
</dbReference>
<evidence type="ECO:0000256" key="2">
    <source>
        <dbReference type="ARBA" id="ARBA00004718"/>
    </source>
</evidence>
<keyword evidence="9" id="KW-0862">Zinc</keyword>
<organism evidence="16">
    <name type="scientific">Lepeophtheirus salmonis</name>
    <name type="common">Salmon louse</name>
    <name type="synonym">Caligus salmonis</name>
    <dbReference type="NCBI Taxonomy" id="72036"/>
    <lineage>
        <taxon>Eukaryota</taxon>
        <taxon>Metazoa</taxon>
        <taxon>Ecdysozoa</taxon>
        <taxon>Arthropoda</taxon>
        <taxon>Crustacea</taxon>
        <taxon>Multicrustacea</taxon>
        <taxon>Hexanauplia</taxon>
        <taxon>Copepoda</taxon>
        <taxon>Siphonostomatoida</taxon>
        <taxon>Caligidae</taxon>
        <taxon>Lepeophtheirus</taxon>
    </lineage>
</organism>
<evidence type="ECO:0000259" key="15">
    <source>
        <dbReference type="PROSITE" id="PS51698"/>
    </source>
</evidence>
<dbReference type="Gene3D" id="3.30.40.10">
    <property type="entry name" value="Zinc/RING finger domain, C3HC4 (zinc finger)"/>
    <property type="match status" value="1"/>
</dbReference>
<keyword evidence="6" id="KW-0479">Metal-binding</keyword>
<evidence type="ECO:0000256" key="3">
    <source>
        <dbReference type="ARBA" id="ARBA00008212"/>
    </source>
</evidence>
<dbReference type="InterPro" id="IPR003613">
    <property type="entry name" value="Ubox_domain"/>
</dbReference>
<evidence type="ECO:0000256" key="11">
    <source>
        <dbReference type="ARBA" id="ARBA00031731"/>
    </source>
</evidence>
<dbReference type="EMBL" id="HACA01002073">
    <property type="protein sequence ID" value="CDW19434.1"/>
    <property type="molecule type" value="Transcribed_RNA"/>
</dbReference>
<dbReference type="AlphaFoldDB" id="A0A0K2T077"/>